<evidence type="ECO:0000256" key="8">
    <source>
        <dbReference type="RuleBase" id="RU000304"/>
    </source>
</evidence>
<comment type="similarity">
    <text evidence="1">Belongs to the CTAG/PCC1 family.</text>
</comment>
<sequence>TLNIPFPSSQLANIAEKVLKVDKELKTEQVERIITVEEEVNLIVLLRVVGKGAFGKVRIVERKDNKQLFALKYISKDECIRMDALRNILRERSMLEQLDHPLVCNLRFAFHDDEYMYMVMDLMMGGDLRFHLNRKTFTEDAIRFWIAEISCAIRYLHSKGIVHRDIKPDNILLDDKGHTHITDFNIATHVRMDRPLTSHSGTCAYMAPEVFRGGGYGPTVDWWSLGVLFYECIYGKRPFECDVQEELKKMIVKAPIKYPDMDPPVSPACISAVQGFLERDISKRLGCGPNGFALIQSHPFFRNIEWPALETKGLNPIFRPSSDRINFDATYELEELLLDEQPLEAKPRRRRKHKEGECIEKDAQYQLIEEKFKPFDYTVFERYEGWVDPITRCVADPPEWVKPAAVEVANQMERESHDGIRVGSSDLAGISLESGVQV</sequence>
<dbReference type="PANTHER" id="PTHR24355:SF30">
    <property type="entry name" value="SERINE_THREONINE-PROTEIN KINASE 32B ISOFORM X1"/>
    <property type="match status" value="1"/>
</dbReference>
<feature type="binding site" evidence="7">
    <location>
        <position position="72"/>
    </location>
    <ligand>
        <name>ATP</name>
        <dbReference type="ChEBI" id="CHEBI:30616"/>
    </ligand>
</feature>
<reference evidence="10" key="1">
    <citation type="submission" date="2021-06" db="EMBL/GenBank/DDBJ databases">
        <authorList>
            <person name="Kallberg Y."/>
            <person name="Tangrot J."/>
            <person name="Rosling A."/>
        </authorList>
    </citation>
    <scope>NUCLEOTIDE SEQUENCE</scope>
    <source>
        <strain evidence="10">MA453B</strain>
    </source>
</reference>
<evidence type="ECO:0000256" key="2">
    <source>
        <dbReference type="ARBA" id="ARBA00022527"/>
    </source>
</evidence>
<dbReference type="OrthoDB" id="354826at2759"/>
<dbReference type="CDD" id="cd05578">
    <property type="entry name" value="STKc_Yank1"/>
    <property type="match status" value="1"/>
</dbReference>
<keyword evidence="4 7" id="KW-0547">Nucleotide-binding</keyword>
<dbReference type="Pfam" id="PF00069">
    <property type="entry name" value="Pkinase"/>
    <property type="match status" value="1"/>
</dbReference>
<dbReference type="PROSITE" id="PS00107">
    <property type="entry name" value="PROTEIN_KINASE_ATP"/>
    <property type="match status" value="1"/>
</dbReference>
<evidence type="ECO:0000256" key="1">
    <source>
        <dbReference type="ARBA" id="ARBA00007073"/>
    </source>
</evidence>
<keyword evidence="11" id="KW-1185">Reference proteome</keyword>
<dbReference type="PROSITE" id="PS00108">
    <property type="entry name" value="PROTEIN_KINASE_ST"/>
    <property type="match status" value="1"/>
</dbReference>
<dbReference type="SUPFAM" id="SSF56112">
    <property type="entry name" value="Protein kinase-like (PK-like)"/>
    <property type="match status" value="1"/>
</dbReference>
<keyword evidence="6 7" id="KW-0067">ATP-binding</keyword>
<dbReference type="GO" id="GO:0009966">
    <property type="term" value="P:regulation of signal transduction"/>
    <property type="evidence" value="ECO:0007669"/>
    <property type="project" value="TreeGrafter"/>
</dbReference>
<dbReference type="PROSITE" id="PS50011">
    <property type="entry name" value="PROTEIN_KINASE_DOM"/>
    <property type="match status" value="1"/>
</dbReference>
<name>A0A9N9F6A0_9GLOM</name>
<protein>
    <submittedName>
        <fullName evidence="10">7382_t:CDS:1</fullName>
    </submittedName>
</protein>
<dbReference type="Pfam" id="PF09341">
    <property type="entry name" value="Pcc1"/>
    <property type="match status" value="1"/>
</dbReference>
<dbReference type="InterPro" id="IPR008271">
    <property type="entry name" value="Ser/Thr_kinase_AS"/>
</dbReference>
<dbReference type="GO" id="GO:0001664">
    <property type="term" value="F:G protein-coupled receptor binding"/>
    <property type="evidence" value="ECO:0007669"/>
    <property type="project" value="TreeGrafter"/>
</dbReference>
<dbReference type="InterPro" id="IPR015419">
    <property type="entry name" value="CTAG/Pcc1"/>
</dbReference>
<comment type="caution">
    <text evidence="10">The sequence shown here is derived from an EMBL/GenBank/DDBJ whole genome shotgun (WGS) entry which is preliminary data.</text>
</comment>
<dbReference type="InterPro" id="IPR017441">
    <property type="entry name" value="Protein_kinase_ATP_BS"/>
</dbReference>
<feature type="domain" description="Protein kinase" evidence="9">
    <location>
        <begin position="43"/>
        <end position="301"/>
    </location>
</feature>
<proteinExistence type="inferred from homology"/>
<dbReference type="GO" id="GO:0007186">
    <property type="term" value="P:G protein-coupled receptor signaling pathway"/>
    <property type="evidence" value="ECO:0007669"/>
    <property type="project" value="TreeGrafter"/>
</dbReference>
<dbReference type="Gene3D" id="3.30.200.20">
    <property type="entry name" value="Phosphorylase Kinase, domain 1"/>
    <property type="match status" value="1"/>
</dbReference>
<dbReference type="AlphaFoldDB" id="A0A9N9F6A0"/>
<evidence type="ECO:0000256" key="3">
    <source>
        <dbReference type="ARBA" id="ARBA00022679"/>
    </source>
</evidence>
<dbReference type="InterPro" id="IPR000719">
    <property type="entry name" value="Prot_kinase_dom"/>
</dbReference>
<evidence type="ECO:0000313" key="11">
    <source>
        <dbReference type="Proteomes" id="UP000789405"/>
    </source>
</evidence>
<comment type="similarity">
    <text evidence="8">Belongs to the protein kinase superfamily.</text>
</comment>
<dbReference type="GO" id="GO:0004703">
    <property type="term" value="F:G protein-coupled receptor kinase activity"/>
    <property type="evidence" value="ECO:0007669"/>
    <property type="project" value="TreeGrafter"/>
</dbReference>
<keyword evidence="3" id="KW-0808">Transferase</keyword>
<accession>A0A9N9F6A0</accession>
<dbReference type="Proteomes" id="UP000789405">
    <property type="component" value="Unassembled WGS sequence"/>
</dbReference>
<dbReference type="FunFam" id="3.30.200.20:FF:000354">
    <property type="entry name" value="AGC/YANK protein kinase"/>
    <property type="match status" value="1"/>
</dbReference>
<evidence type="ECO:0000256" key="4">
    <source>
        <dbReference type="ARBA" id="ARBA00022741"/>
    </source>
</evidence>
<evidence type="ECO:0000256" key="5">
    <source>
        <dbReference type="ARBA" id="ARBA00022777"/>
    </source>
</evidence>
<organism evidence="10 11">
    <name type="scientific">Dentiscutata erythropus</name>
    <dbReference type="NCBI Taxonomy" id="1348616"/>
    <lineage>
        <taxon>Eukaryota</taxon>
        <taxon>Fungi</taxon>
        <taxon>Fungi incertae sedis</taxon>
        <taxon>Mucoromycota</taxon>
        <taxon>Glomeromycotina</taxon>
        <taxon>Glomeromycetes</taxon>
        <taxon>Diversisporales</taxon>
        <taxon>Gigasporaceae</taxon>
        <taxon>Dentiscutata</taxon>
    </lineage>
</organism>
<dbReference type="InterPro" id="IPR011009">
    <property type="entry name" value="Kinase-like_dom_sf"/>
</dbReference>
<dbReference type="Gene3D" id="3.30.310.50">
    <property type="entry name" value="Alpha-D-phosphohexomutase, C-terminal domain"/>
    <property type="match status" value="1"/>
</dbReference>
<dbReference type="FunFam" id="1.10.510.10:FF:000469">
    <property type="entry name" value="Serine/threonine-protein kinase 32B"/>
    <property type="match status" value="1"/>
</dbReference>
<dbReference type="SMART" id="SM00220">
    <property type="entry name" value="S_TKc"/>
    <property type="match status" value="1"/>
</dbReference>
<dbReference type="Gene3D" id="1.10.510.10">
    <property type="entry name" value="Transferase(Phosphotransferase) domain 1"/>
    <property type="match status" value="1"/>
</dbReference>
<evidence type="ECO:0000256" key="6">
    <source>
        <dbReference type="ARBA" id="ARBA00022840"/>
    </source>
</evidence>
<evidence type="ECO:0000259" key="9">
    <source>
        <dbReference type="PROSITE" id="PS50011"/>
    </source>
</evidence>
<gene>
    <name evidence="10" type="ORF">DERYTH_LOCUS3455</name>
</gene>
<dbReference type="EMBL" id="CAJVPY010001217">
    <property type="protein sequence ID" value="CAG8512463.1"/>
    <property type="molecule type" value="Genomic_DNA"/>
</dbReference>
<dbReference type="GO" id="GO:0005524">
    <property type="term" value="F:ATP binding"/>
    <property type="evidence" value="ECO:0007669"/>
    <property type="project" value="UniProtKB-UniRule"/>
</dbReference>
<keyword evidence="5" id="KW-0418">Kinase</keyword>
<feature type="non-terminal residue" evidence="10">
    <location>
        <position position="438"/>
    </location>
</feature>
<keyword evidence="2 8" id="KW-0723">Serine/threonine-protein kinase</keyword>
<evidence type="ECO:0000256" key="7">
    <source>
        <dbReference type="PROSITE-ProRule" id="PRU10141"/>
    </source>
</evidence>
<dbReference type="PANTHER" id="PTHR24355">
    <property type="entry name" value="G PROTEIN-COUPLED RECEPTOR KINASE/RIBOSOMAL PROTEIN S6 KINASE"/>
    <property type="match status" value="1"/>
</dbReference>
<evidence type="ECO:0000313" key="10">
    <source>
        <dbReference type="EMBL" id="CAG8512463.1"/>
    </source>
</evidence>